<sequence length="152" mass="17127">MNPRPLPVEHGLIIVGCSRRKRPTSTPIPALDLYEGGCIPSLRNRLGENKPVRKRIRILSALHGLLSADSLITPYDRRLSNRADAYALRDRVAPQLDADLVNVAQVLAVVEPLYLLALEPVVRRLDALRLHWIADPRGWYRAALVLDTWGWT</sequence>
<proteinExistence type="predicted"/>
<feature type="domain" description="DUF6884" evidence="1">
    <location>
        <begin position="13"/>
        <end position="106"/>
    </location>
</feature>
<evidence type="ECO:0000259" key="1">
    <source>
        <dbReference type="Pfam" id="PF21818"/>
    </source>
</evidence>
<protein>
    <submittedName>
        <fullName evidence="2">DUF6884 domain-containing protein</fullName>
    </submittedName>
</protein>
<evidence type="ECO:0000313" key="2">
    <source>
        <dbReference type="EMBL" id="MFD0923186.1"/>
    </source>
</evidence>
<comment type="caution">
    <text evidence="2">The sequence shown here is derived from an EMBL/GenBank/DDBJ whole genome shotgun (WGS) entry which is preliminary data.</text>
</comment>
<dbReference type="Proteomes" id="UP001597018">
    <property type="component" value="Unassembled WGS sequence"/>
</dbReference>
<organism evidence="2 3">
    <name type="scientific">Saccharopolyspora rosea</name>
    <dbReference type="NCBI Taxonomy" id="524884"/>
    <lineage>
        <taxon>Bacteria</taxon>
        <taxon>Bacillati</taxon>
        <taxon>Actinomycetota</taxon>
        <taxon>Actinomycetes</taxon>
        <taxon>Pseudonocardiales</taxon>
        <taxon>Pseudonocardiaceae</taxon>
        <taxon>Saccharopolyspora</taxon>
    </lineage>
</organism>
<evidence type="ECO:0000313" key="3">
    <source>
        <dbReference type="Proteomes" id="UP001597018"/>
    </source>
</evidence>
<dbReference type="InterPro" id="IPR049251">
    <property type="entry name" value="DUF6884"/>
</dbReference>
<reference evidence="3" key="1">
    <citation type="journal article" date="2019" name="Int. J. Syst. Evol. Microbiol.">
        <title>The Global Catalogue of Microorganisms (GCM) 10K type strain sequencing project: providing services to taxonomists for standard genome sequencing and annotation.</title>
        <authorList>
            <consortium name="The Broad Institute Genomics Platform"/>
            <consortium name="The Broad Institute Genome Sequencing Center for Infectious Disease"/>
            <person name="Wu L."/>
            <person name="Ma J."/>
        </authorList>
    </citation>
    <scope>NUCLEOTIDE SEQUENCE [LARGE SCALE GENOMIC DNA]</scope>
    <source>
        <strain evidence="3">CCUG 56401</strain>
    </source>
</reference>
<name>A0ABW3G2Q7_9PSEU</name>
<dbReference type="EMBL" id="JBHTIW010000030">
    <property type="protein sequence ID" value="MFD0923186.1"/>
    <property type="molecule type" value="Genomic_DNA"/>
</dbReference>
<gene>
    <name evidence="2" type="ORF">ACFQ16_25865</name>
</gene>
<dbReference type="Pfam" id="PF21818">
    <property type="entry name" value="DUF6884"/>
    <property type="match status" value="1"/>
</dbReference>
<dbReference type="RefSeq" id="WP_345601317.1">
    <property type="nucleotide sequence ID" value="NZ_BAABLT010000032.1"/>
</dbReference>
<keyword evidence="3" id="KW-1185">Reference proteome</keyword>
<accession>A0ABW3G2Q7</accession>